<feature type="non-terminal residue" evidence="1">
    <location>
        <position position="109"/>
    </location>
</feature>
<sequence>IEEREWRAWKALLNHSSCTEITPYSKEQSDFEFWTRLENPNYDKTILKNLYQLKFFHPVPSDYQNDGSKLWIAIQDALDNNLRGPNGTQRILSIVANKFTYNEIQANLK</sequence>
<comment type="caution">
    <text evidence="1">The sequence shown here is derived from an EMBL/GenBank/DDBJ whole genome shotgun (WGS) entry which is preliminary data.</text>
</comment>
<feature type="non-terminal residue" evidence="1">
    <location>
        <position position="1"/>
    </location>
</feature>
<gene>
    <name evidence="1" type="ORF">GMARGA_LOCUS39889</name>
</gene>
<protein>
    <submittedName>
        <fullName evidence="1">33271_t:CDS:1</fullName>
    </submittedName>
</protein>
<accession>A0ABN7X9J7</accession>
<evidence type="ECO:0000313" key="1">
    <source>
        <dbReference type="EMBL" id="CAG8849797.1"/>
    </source>
</evidence>
<organism evidence="1 2">
    <name type="scientific">Gigaspora margarita</name>
    <dbReference type="NCBI Taxonomy" id="4874"/>
    <lineage>
        <taxon>Eukaryota</taxon>
        <taxon>Fungi</taxon>
        <taxon>Fungi incertae sedis</taxon>
        <taxon>Mucoromycota</taxon>
        <taxon>Glomeromycotina</taxon>
        <taxon>Glomeromycetes</taxon>
        <taxon>Diversisporales</taxon>
        <taxon>Gigasporaceae</taxon>
        <taxon>Gigaspora</taxon>
    </lineage>
</organism>
<proteinExistence type="predicted"/>
<evidence type="ECO:0000313" key="2">
    <source>
        <dbReference type="Proteomes" id="UP000789901"/>
    </source>
</evidence>
<reference evidence="1 2" key="1">
    <citation type="submission" date="2021-06" db="EMBL/GenBank/DDBJ databases">
        <authorList>
            <person name="Kallberg Y."/>
            <person name="Tangrot J."/>
            <person name="Rosling A."/>
        </authorList>
    </citation>
    <scope>NUCLEOTIDE SEQUENCE [LARGE SCALE GENOMIC DNA]</scope>
    <source>
        <strain evidence="1 2">120-4 pot B 10/14</strain>
    </source>
</reference>
<name>A0ABN7X9J7_GIGMA</name>
<keyword evidence="2" id="KW-1185">Reference proteome</keyword>
<dbReference type="Proteomes" id="UP000789901">
    <property type="component" value="Unassembled WGS sequence"/>
</dbReference>
<dbReference type="EMBL" id="CAJVQB010097952">
    <property type="protein sequence ID" value="CAG8849797.1"/>
    <property type="molecule type" value="Genomic_DNA"/>
</dbReference>